<keyword evidence="14" id="KW-1185">Reference proteome</keyword>
<dbReference type="EMBL" id="CP144695">
    <property type="protein sequence ID" value="WVZ04837.1"/>
    <property type="molecule type" value="Genomic_DNA"/>
</dbReference>
<keyword evidence="9" id="KW-1133">Transmembrane helix</keyword>
<evidence type="ECO:0000256" key="11">
    <source>
        <dbReference type="ARBA" id="ARBA00047899"/>
    </source>
</evidence>
<gene>
    <name evidence="13" type="ORF">V8G54_018183</name>
</gene>
<evidence type="ECO:0000256" key="6">
    <source>
        <dbReference type="ARBA" id="ARBA00022741"/>
    </source>
</evidence>
<dbReference type="PANTHER" id="PTHR47984:SF14">
    <property type="entry name" value="OS01G0323000 PROTEIN"/>
    <property type="match status" value="1"/>
</dbReference>
<keyword evidence="10" id="KW-0472">Membrane</keyword>
<dbReference type="GO" id="GO:0005524">
    <property type="term" value="F:ATP binding"/>
    <property type="evidence" value="ECO:0007669"/>
    <property type="project" value="UniProtKB-KW"/>
</dbReference>
<evidence type="ECO:0000256" key="5">
    <source>
        <dbReference type="ARBA" id="ARBA00022692"/>
    </source>
</evidence>
<dbReference type="AlphaFoldDB" id="A0AAQ3N963"/>
<dbReference type="PANTHER" id="PTHR47984">
    <property type="entry name" value="OS01G0323000 PROTEIN"/>
    <property type="match status" value="1"/>
</dbReference>
<protein>
    <recommendedName>
        <fullName evidence="2">non-specific serine/threonine protein kinase</fullName>
        <ecNumber evidence="2">2.7.11.1</ecNumber>
    </recommendedName>
</protein>
<dbReference type="EC" id="2.7.11.1" evidence="2"/>
<evidence type="ECO:0000256" key="3">
    <source>
        <dbReference type="ARBA" id="ARBA00022553"/>
    </source>
</evidence>
<evidence type="ECO:0000256" key="10">
    <source>
        <dbReference type="ARBA" id="ARBA00023136"/>
    </source>
</evidence>
<evidence type="ECO:0000256" key="8">
    <source>
        <dbReference type="ARBA" id="ARBA00022840"/>
    </source>
</evidence>
<evidence type="ECO:0000256" key="1">
    <source>
        <dbReference type="ARBA" id="ARBA00004167"/>
    </source>
</evidence>
<keyword evidence="4" id="KW-0808">Transferase</keyword>
<dbReference type="SUPFAM" id="SSF56112">
    <property type="entry name" value="Protein kinase-like (PK-like)"/>
    <property type="match status" value="1"/>
</dbReference>
<organism evidence="13 14">
    <name type="scientific">Vigna mungo</name>
    <name type="common">Black gram</name>
    <name type="synonym">Phaseolus mungo</name>
    <dbReference type="NCBI Taxonomy" id="3915"/>
    <lineage>
        <taxon>Eukaryota</taxon>
        <taxon>Viridiplantae</taxon>
        <taxon>Streptophyta</taxon>
        <taxon>Embryophyta</taxon>
        <taxon>Tracheophyta</taxon>
        <taxon>Spermatophyta</taxon>
        <taxon>Magnoliopsida</taxon>
        <taxon>eudicotyledons</taxon>
        <taxon>Gunneridae</taxon>
        <taxon>Pentapetalae</taxon>
        <taxon>rosids</taxon>
        <taxon>fabids</taxon>
        <taxon>Fabales</taxon>
        <taxon>Fabaceae</taxon>
        <taxon>Papilionoideae</taxon>
        <taxon>50 kb inversion clade</taxon>
        <taxon>NPAAA clade</taxon>
        <taxon>indigoferoid/millettioid clade</taxon>
        <taxon>Phaseoleae</taxon>
        <taxon>Vigna</taxon>
    </lineage>
</organism>
<dbReference type="GO" id="GO:0016020">
    <property type="term" value="C:membrane"/>
    <property type="evidence" value="ECO:0007669"/>
    <property type="project" value="UniProtKB-SubCell"/>
</dbReference>
<evidence type="ECO:0000256" key="2">
    <source>
        <dbReference type="ARBA" id="ARBA00012513"/>
    </source>
</evidence>
<dbReference type="Proteomes" id="UP001374535">
    <property type="component" value="Chromosome 6"/>
</dbReference>
<proteinExistence type="predicted"/>
<sequence length="155" mass="17766">MAINIPQSSTLCSIINKNSVFLITYFYVTGSDKVNLVDWLKMMVGNRRSEEVVDPNIEVKPSTRALKRALLTALRCVDPDSEKRPKMSQVVRMVETEDTEEEMEGGVEKWIPRRNILTQTGVRFRIPEKKEEGDNTNDPKMDSYSEFGGCTKWKC</sequence>
<dbReference type="Gene3D" id="1.10.510.10">
    <property type="entry name" value="Transferase(Phosphotransferase) domain 1"/>
    <property type="match status" value="1"/>
</dbReference>
<name>A0AAQ3N963_VIGMU</name>
<reference evidence="13 14" key="1">
    <citation type="journal article" date="2023" name="Life. Sci Alliance">
        <title>Evolutionary insights into 3D genome organization and epigenetic landscape of Vigna mungo.</title>
        <authorList>
            <person name="Junaid A."/>
            <person name="Singh B."/>
            <person name="Bhatia S."/>
        </authorList>
    </citation>
    <scope>NUCLEOTIDE SEQUENCE [LARGE SCALE GENOMIC DNA]</scope>
    <source>
        <strain evidence="13">Urdbean</strain>
    </source>
</reference>
<evidence type="ECO:0000256" key="7">
    <source>
        <dbReference type="ARBA" id="ARBA00022777"/>
    </source>
</evidence>
<dbReference type="InterPro" id="IPR011009">
    <property type="entry name" value="Kinase-like_dom_sf"/>
</dbReference>
<keyword evidence="8" id="KW-0067">ATP-binding</keyword>
<accession>A0AAQ3N963</accession>
<evidence type="ECO:0000256" key="4">
    <source>
        <dbReference type="ARBA" id="ARBA00022679"/>
    </source>
</evidence>
<evidence type="ECO:0000313" key="13">
    <source>
        <dbReference type="EMBL" id="WVZ04837.1"/>
    </source>
</evidence>
<keyword evidence="6" id="KW-0547">Nucleotide-binding</keyword>
<dbReference type="GO" id="GO:0004674">
    <property type="term" value="F:protein serine/threonine kinase activity"/>
    <property type="evidence" value="ECO:0007669"/>
    <property type="project" value="UniProtKB-EC"/>
</dbReference>
<keyword evidence="3" id="KW-0597">Phosphoprotein</keyword>
<keyword evidence="7" id="KW-0418">Kinase</keyword>
<evidence type="ECO:0000313" key="14">
    <source>
        <dbReference type="Proteomes" id="UP001374535"/>
    </source>
</evidence>
<comment type="subcellular location">
    <subcellularLocation>
        <location evidence="1">Membrane</location>
        <topology evidence="1">Single-pass membrane protein</topology>
    </subcellularLocation>
</comment>
<evidence type="ECO:0000256" key="9">
    <source>
        <dbReference type="ARBA" id="ARBA00022989"/>
    </source>
</evidence>
<keyword evidence="5" id="KW-0812">Transmembrane</keyword>
<dbReference type="InterPro" id="IPR052232">
    <property type="entry name" value="RLK_Ser/Thr-Kinase"/>
</dbReference>
<comment type="catalytic activity">
    <reaction evidence="12">
        <text>L-seryl-[protein] + ATP = O-phospho-L-seryl-[protein] + ADP + H(+)</text>
        <dbReference type="Rhea" id="RHEA:17989"/>
        <dbReference type="Rhea" id="RHEA-COMP:9863"/>
        <dbReference type="Rhea" id="RHEA-COMP:11604"/>
        <dbReference type="ChEBI" id="CHEBI:15378"/>
        <dbReference type="ChEBI" id="CHEBI:29999"/>
        <dbReference type="ChEBI" id="CHEBI:30616"/>
        <dbReference type="ChEBI" id="CHEBI:83421"/>
        <dbReference type="ChEBI" id="CHEBI:456216"/>
        <dbReference type="EC" id="2.7.11.1"/>
    </reaction>
</comment>
<evidence type="ECO:0000256" key="12">
    <source>
        <dbReference type="ARBA" id="ARBA00048679"/>
    </source>
</evidence>
<comment type="catalytic activity">
    <reaction evidence="11">
        <text>L-threonyl-[protein] + ATP = O-phospho-L-threonyl-[protein] + ADP + H(+)</text>
        <dbReference type="Rhea" id="RHEA:46608"/>
        <dbReference type="Rhea" id="RHEA-COMP:11060"/>
        <dbReference type="Rhea" id="RHEA-COMP:11605"/>
        <dbReference type="ChEBI" id="CHEBI:15378"/>
        <dbReference type="ChEBI" id="CHEBI:30013"/>
        <dbReference type="ChEBI" id="CHEBI:30616"/>
        <dbReference type="ChEBI" id="CHEBI:61977"/>
        <dbReference type="ChEBI" id="CHEBI:456216"/>
        <dbReference type="EC" id="2.7.11.1"/>
    </reaction>
</comment>